<evidence type="ECO:0000256" key="5">
    <source>
        <dbReference type="PIRSR" id="PIRSR000988-2"/>
    </source>
</evidence>
<keyword evidence="3" id="KW-0255">Endonuclease</keyword>
<dbReference type="InterPro" id="IPR036691">
    <property type="entry name" value="Endo/exonu/phosph_ase_sf"/>
</dbReference>
<dbReference type="Gene3D" id="3.60.10.10">
    <property type="entry name" value="Endonuclease/exonuclease/phosphatase"/>
    <property type="match status" value="1"/>
</dbReference>
<dbReference type="SMART" id="SM00476">
    <property type="entry name" value="DNaseIc"/>
    <property type="match status" value="1"/>
</dbReference>
<dbReference type="AlphaFoldDB" id="A0ABD0LKT8"/>
<name>A0ABD0LKT8_9CAEN</name>
<comment type="caution">
    <text evidence="7">The sequence shown here is derived from an EMBL/GenBank/DDBJ whole genome shotgun (WGS) entry which is preliminary data.</text>
</comment>
<dbReference type="Proteomes" id="UP001519460">
    <property type="component" value="Unassembled WGS sequence"/>
</dbReference>
<keyword evidence="8" id="KW-1185">Reference proteome</keyword>
<accession>A0ABD0LKT8</accession>
<dbReference type="PRINTS" id="PR00130">
    <property type="entry name" value="DNASEI"/>
</dbReference>
<feature type="chain" id="PRO_5044848493" description="Deoxyribonuclease" evidence="6">
    <location>
        <begin position="25"/>
        <end position="271"/>
    </location>
</feature>
<keyword evidence="1 3" id="KW-0540">Nuclease</keyword>
<dbReference type="SUPFAM" id="SSF56219">
    <property type="entry name" value="DNase I-like"/>
    <property type="match status" value="1"/>
</dbReference>
<dbReference type="PANTHER" id="PTHR11371:SF31">
    <property type="entry name" value="EXTRACELLULAR NUCLEASE"/>
    <property type="match status" value="1"/>
</dbReference>
<sequence>MSSSTLTAALGVSALLVLCAPGSGAPPTGETLLIGAFNMKTFGKTKMSKPDVRQRIRQEIRDSSEESVHELIADLNAGIPTEASFDVIISPPIGRTTYKEQYAYIYKKDRVAVYDSYVYDDTAHDVFEREPYSALIGPISNSSDKFALIGLHAKPADAVAEIGFLKDVITDVKTKFGSGVETLVVGDLNADCSYATYNKRVQAGDYLTTNFSYVWLIGENADTTVRESTDCAYDRLVVPSTIASRVVSGSAVSFDFGDWLGINEDTVSTCS</sequence>
<evidence type="ECO:0000256" key="6">
    <source>
        <dbReference type="SAM" id="SignalP"/>
    </source>
</evidence>
<feature type="active site" evidence="4">
    <location>
        <position position="152"/>
    </location>
</feature>
<dbReference type="InterPro" id="IPR016202">
    <property type="entry name" value="DNase_I"/>
</dbReference>
<comment type="similarity">
    <text evidence="3">Belongs to the DNase I family.</text>
</comment>
<evidence type="ECO:0000256" key="3">
    <source>
        <dbReference type="PIRNR" id="PIRNR000988"/>
    </source>
</evidence>
<reference evidence="7 8" key="1">
    <citation type="journal article" date="2023" name="Sci. Data">
        <title>Genome assembly of the Korean intertidal mud-creeper Batillaria attramentaria.</title>
        <authorList>
            <person name="Patra A.K."/>
            <person name="Ho P.T."/>
            <person name="Jun S."/>
            <person name="Lee S.J."/>
            <person name="Kim Y."/>
            <person name="Won Y.J."/>
        </authorList>
    </citation>
    <scope>NUCLEOTIDE SEQUENCE [LARGE SCALE GENOMIC DNA]</scope>
    <source>
        <strain evidence="7">Wonlab-2016</strain>
    </source>
</reference>
<keyword evidence="2 3" id="KW-0378">Hydrolase</keyword>
<organism evidence="7 8">
    <name type="scientific">Batillaria attramentaria</name>
    <dbReference type="NCBI Taxonomy" id="370345"/>
    <lineage>
        <taxon>Eukaryota</taxon>
        <taxon>Metazoa</taxon>
        <taxon>Spiralia</taxon>
        <taxon>Lophotrochozoa</taxon>
        <taxon>Mollusca</taxon>
        <taxon>Gastropoda</taxon>
        <taxon>Caenogastropoda</taxon>
        <taxon>Sorbeoconcha</taxon>
        <taxon>Cerithioidea</taxon>
        <taxon>Batillariidae</taxon>
        <taxon>Batillaria</taxon>
    </lineage>
</organism>
<dbReference type="PIRSF" id="PIRSF000988">
    <property type="entry name" value="DNase_I_euk"/>
    <property type="match status" value="1"/>
</dbReference>
<feature type="signal peptide" evidence="6">
    <location>
        <begin position="1"/>
        <end position="24"/>
    </location>
</feature>
<dbReference type="GO" id="GO:0016787">
    <property type="term" value="F:hydrolase activity"/>
    <property type="evidence" value="ECO:0007669"/>
    <property type="project" value="UniProtKB-KW"/>
</dbReference>
<proteinExistence type="inferred from homology"/>
<dbReference type="PANTHER" id="PTHR11371">
    <property type="entry name" value="DEOXYRIBONUCLEASE"/>
    <property type="match status" value="1"/>
</dbReference>
<protein>
    <recommendedName>
        <fullName evidence="3">Deoxyribonuclease</fullName>
    </recommendedName>
</protein>
<gene>
    <name evidence="7" type="ORF">BaRGS_00009239</name>
</gene>
<evidence type="ECO:0000256" key="2">
    <source>
        <dbReference type="ARBA" id="ARBA00022801"/>
    </source>
</evidence>
<dbReference type="GO" id="GO:0004519">
    <property type="term" value="F:endonuclease activity"/>
    <property type="evidence" value="ECO:0007669"/>
    <property type="project" value="UniProtKB-KW"/>
</dbReference>
<evidence type="ECO:0000256" key="1">
    <source>
        <dbReference type="ARBA" id="ARBA00022722"/>
    </source>
</evidence>
<evidence type="ECO:0000313" key="7">
    <source>
        <dbReference type="EMBL" id="KAK7499587.1"/>
    </source>
</evidence>
<feature type="active site" evidence="4">
    <location>
        <position position="100"/>
    </location>
</feature>
<keyword evidence="5" id="KW-1015">Disulfide bond</keyword>
<evidence type="ECO:0000256" key="4">
    <source>
        <dbReference type="PIRSR" id="PIRSR000988-1"/>
    </source>
</evidence>
<keyword evidence="6" id="KW-0732">Signal</keyword>
<dbReference type="EMBL" id="JACVVK020000043">
    <property type="protein sequence ID" value="KAK7499587.1"/>
    <property type="molecule type" value="Genomic_DNA"/>
</dbReference>
<evidence type="ECO:0000313" key="8">
    <source>
        <dbReference type="Proteomes" id="UP001519460"/>
    </source>
</evidence>
<feature type="disulfide bond" description="Essential for enzymatic activity" evidence="5">
    <location>
        <begin position="192"/>
        <end position="231"/>
    </location>
</feature>